<dbReference type="GO" id="GO:0004748">
    <property type="term" value="F:ribonucleoside-diphosphate reductase activity, thioredoxin disulfide as acceptor"/>
    <property type="evidence" value="ECO:0007669"/>
    <property type="project" value="UniProtKB-EC"/>
</dbReference>
<evidence type="ECO:0000256" key="2">
    <source>
        <dbReference type="ARBA" id="ARBA00009303"/>
    </source>
</evidence>
<dbReference type="Gene3D" id="1.10.620.20">
    <property type="entry name" value="Ribonucleotide Reductase, subunit A"/>
    <property type="match status" value="1"/>
</dbReference>
<dbReference type="AlphaFoldDB" id="A0A3S4NUL0"/>
<evidence type="ECO:0000313" key="5">
    <source>
        <dbReference type="Proteomes" id="UP000279227"/>
    </source>
</evidence>
<accession>A0A3S4NUL0</accession>
<dbReference type="EC" id="1.17.4.1" evidence="3"/>
<dbReference type="SUPFAM" id="SSF47240">
    <property type="entry name" value="Ferritin-like"/>
    <property type="match status" value="1"/>
</dbReference>
<organism evidence="4 5">
    <name type="scientific">Chryseobacterium gleum</name>
    <name type="common">Flavobacterium gleum</name>
    <dbReference type="NCBI Taxonomy" id="250"/>
    <lineage>
        <taxon>Bacteria</taxon>
        <taxon>Pseudomonadati</taxon>
        <taxon>Bacteroidota</taxon>
        <taxon>Flavobacteriia</taxon>
        <taxon>Flavobacteriales</taxon>
        <taxon>Weeksellaceae</taxon>
        <taxon>Chryseobacterium group</taxon>
        <taxon>Chryseobacterium</taxon>
    </lineage>
</organism>
<comment type="cofactor">
    <cofactor evidence="1">
        <name>Fe cation</name>
        <dbReference type="ChEBI" id="CHEBI:24875"/>
    </cofactor>
</comment>
<reference evidence="4 5" key="1">
    <citation type="submission" date="2018-12" db="EMBL/GenBank/DDBJ databases">
        <authorList>
            <consortium name="Pathogen Informatics"/>
        </authorList>
    </citation>
    <scope>NUCLEOTIDE SEQUENCE [LARGE SCALE GENOMIC DNA]</scope>
    <source>
        <strain evidence="4 5">NCTC11432</strain>
    </source>
</reference>
<gene>
    <name evidence="4" type="primary">nrdB</name>
    <name evidence="4" type="ORF">NCTC11432_02340</name>
</gene>
<dbReference type="KEGG" id="cgle:NCTC11432_02340"/>
<proteinExistence type="inferred from homology"/>
<sequence>MYLSSRLLFSLLYEAVSCKCGKLFRLKVSRLVFTPFKISSFFRTLLLVLYKKYGFAKVDNFNSQSAEKQKLKYFRNVIHKDLNYLIIKIFNMGIFDKRVSYKPFEYPEVLQFVEAINKSFWVHSEVDFTADVQDFHSQLEPHEKHAVKNALLAIAQIEVSVKTFWGNLYNHLPKPEFNGLGSTFAECEFRHSEAYSRLLEVLGYNDEFLNVIEIPAVKGRIEFLGNALKHANSATPKEYVSALLLFSILVENVSLFSQFAIILSFTRFKGFMKNVSNIIAWTSVDEQIHANAGIYLINKIREEQPDLLTDSDIEDIYTLVDESIAREGDILSWIFELGEIDNVSKEDLLNFMKYRVDDSLKKINMKTRYNITPEQYRPMVWFEEEVFANSLDDFFAKRPVDYTKHDKSITANDLF</sequence>
<dbReference type="InterPro" id="IPR012348">
    <property type="entry name" value="RNR-like"/>
</dbReference>
<dbReference type="STRING" id="525257.HMPREF0204_12112"/>
<dbReference type="InterPro" id="IPR009078">
    <property type="entry name" value="Ferritin-like_SF"/>
</dbReference>
<evidence type="ECO:0000256" key="3">
    <source>
        <dbReference type="ARBA" id="ARBA00012274"/>
    </source>
</evidence>
<dbReference type="PANTHER" id="PTHR23409:SF18">
    <property type="entry name" value="RIBONUCLEOSIDE-DIPHOSPHATE REDUCTASE SUBUNIT M2"/>
    <property type="match status" value="1"/>
</dbReference>
<evidence type="ECO:0000256" key="1">
    <source>
        <dbReference type="ARBA" id="ARBA00001962"/>
    </source>
</evidence>
<dbReference type="UniPathway" id="UPA00326"/>
<dbReference type="Pfam" id="PF00268">
    <property type="entry name" value="Ribonuc_red_sm"/>
    <property type="match status" value="1"/>
</dbReference>
<name>A0A3S4NUL0_CHRGE</name>
<comment type="similarity">
    <text evidence="2">Belongs to the ribonucleoside diphosphate reductase small chain family.</text>
</comment>
<dbReference type="Proteomes" id="UP000279227">
    <property type="component" value="Chromosome"/>
</dbReference>
<dbReference type="InterPro" id="IPR000358">
    <property type="entry name" value="RNR_small_fam"/>
</dbReference>
<dbReference type="PANTHER" id="PTHR23409">
    <property type="entry name" value="RIBONUCLEOSIDE-DIPHOSPHATE REDUCTASE SMALL CHAIN"/>
    <property type="match status" value="1"/>
</dbReference>
<dbReference type="EMBL" id="LR134289">
    <property type="protein sequence ID" value="VEE07822.1"/>
    <property type="molecule type" value="Genomic_DNA"/>
</dbReference>
<dbReference type="CDD" id="cd01049">
    <property type="entry name" value="RNRR2"/>
    <property type="match status" value="1"/>
</dbReference>
<keyword evidence="4" id="KW-0560">Oxidoreductase</keyword>
<dbReference type="GO" id="GO:0009263">
    <property type="term" value="P:deoxyribonucleotide biosynthetic process"/>
    <property type="evidence" value="ECO:0007669"/>
    <property type="project" value="InterPro"/>
</dbReference>
<evidence type="ECO:0000313" key="4">
    <source>
        <dbReference type="EMBL" id="VEE07822.1"/>
    </source>
</evidence>
<dbReference type="InterPro" id="IPR033909">
    <property type="entry name" value="RNR_small"/>
</dbReference>
<protein>
    <recommendedName>
        <fullName evidence="3">ribonucleoside-diphosphate reductase</fullName>
        <ecNumber evidence="3">1.17.4.1</ecNumber>
    </recommendedName>
</protein>